<gene>
    <name evidence="3" type="ORF">E1298_46980</name>
</gene>
<dbReference type="GO" id="GO:0003677">
    <property type="term" value="F:DNA binding"/>
    <property type="evidence" value="ECO:0007669"/>
    <property type="project" value="InterPro"/>
</dbReference>
<keyword evidence="4" id="KW-1185">Reference proteome</keyword>
<dbReference type="SUPFAM" id="SSF56349">
    <property type="entry name" value="DNA breaking-rejoining enzymes"/>
    <property type="match status" value="1"/>
</dbReference>
<dbReference type="PANTHER" id="PTHR30349:SF91">
    <property type="entry name" value="INTA PROTEIN"/>
    <property type="match status" value="1"/>
</dbReference>
<dbReference type="InterPro" id="IPR013762">
    <property type="entry name" value="Integrase-like_cat_sf"/>
</dbReference>
<feature type="domain" description="Tyr recombinase" evidence="2">
    <location>
        <begin position="60"/>
        <end position="276"/>
    </location>
</feature>
<organism evidence="3 4">
    <name type="scientific">Actinomadura rubrisoli</name>
    <dbReference type="NCBI Taxonomy" id="2530368"/>
    <lineage>
        <taxon>Bacteria</taxon>
        <taxon>Bacillati</taxon>
        <taxon>Actinomycetota</taxon>
        <taxon>Actinomycetes</taxon>
        <taxon>Streptosporangiales</taxon>
        <taxon>Thermomonosporaceae</taxon>
        <taxon>Actinomadura</taxon>
    </lineage>
</organism>
<dbReference type="OrthoDB" id="3175606at2"/>
<evidence type="ECO:0000313" key="3">
    <source>
        <dbReference type="EMBL" id="TDD58690.1"/>
    </source>
</evidence>
<name>A0A4R4ZKJ2_9ACTN</name>
<dbReference type="GO" id="GO:0015074">
    <property type="term" value="P:DNA integration"/>
    <property type="evidence" value="ECO:0007669"/>
    <property type="project" value="InterPro"/>
</dbReference>
<dbReference type="InterPro" id="IPR011010">
    <property type="entry name" value="DNA_brk_join_enz"/>
</dbReference>
<dbReference type="Gene3D" id="1.10.443.10">
    <property type="entry name" value="Intergrase catalytic core"/>
    <property type="match status" value="1"/>
</dbReference>
<keyword evidence="1" id="KW-0233">DNA recombination</keyword>
<dbReference type="GO" id="GO:0006310">
    <property type="term" value="P:DNA recombination"/>
    <property type="evidence" value="ECO:0007669"/>
    <property type="project" value="UniProtKB-KW"/>
</dbReference>
<dbReference type="InterPro" id="IPR050090">
    <property type="entry name" value="Tyrosine_recombinase_XerCD"/>
</dbReference>
<dbReference type="PROSITE" id="PS51898">
    <property type="entry name" value="TYR_RECOMBINASE"/>
    <property type="match status" value="1"/>
</dbReference>
<proteinExistence type="predicted"/>
<dbReference type="InterPro" id="IPR002104">
    <property type="entry name" value="Integrase_catalytic"/>
</dbReference>
<dbReference type="CDD" id="cd01189">
    <property type="entry name" value="INT_ICEBs1_C_like"/>
    <property type="match status" value="1"/>
</dbReference>
<dbReference type="Pfam" id="PF00589">
    <property type="entry name" value="Phage_integrase"/>
    <property type="match status" value="1"/>
</dbReference>
<comment type="caution">
    <text evidence="3">The sequence shown here is derived from an EMBL/GenBank/DDBJ whole genome shotgun (WGS) entry which is preliminary data.</text>
</comment>
<protein>
    <submittedName>
        <fullName evidence="3">Site-specific integrase</fullName>
    </submittedName>
</protein>
<sequence length="289" mass="32660">MALAEEVDAWLDGKSKELSTRSLKLIHSILNRSVRKAMVRDKVRRNIVELCDIPEGREGRPSKALTLAQAKAVLDAAREAEPRIGAYVVLSLATGARTEELRALIWDHVVAYVEDAERWVPVKEAGWEHRDYAIHVWRSVRKKGDTKTKKSRRTLKLPQLCVEALQRLQERQDVSRASAGEAWVERGLVFCTRTGGPQTAHNVRRDFRKVLDKAGLVGAEWAPREMRHSFVSVLSDADIPIEDISRLVGHRSTAVTETVYRLQIRPVMEKGATAMDRIFAGENPSDQER</sequence>
<dbReference type="EMBL" id="SMKU01000705">
    <property type="protein sequence ID" value="TDD58690.1"/>
    <property type="molecule type" value="Genomic_DNA"/>
</dbReference>
<dbReference type="AlphaFoldDB" id="A0A4R4ZKJ2"/>
<dbReference type="PANTHER" id="PTHR30349">
    <property type="entry name" value="PHAGE INTEGRASE-RELATED"/>
    <property type="match status" value="1"/>
</dbReference>
<evidence type="ECO:0000313" key="4">
    <source>
        <dbReference type="Proteomes" id="UP000294513"/>
    </source>
</evidence>
<reference evidence="3 4" key="1">
    <citation type="submission" date="2019-03" db="EMBL/GenBank/DDBJ databases">
        <title>Draft genome sequences of novel Actinobacteria.</title>
        <authorList>
            <person name="Sahin N."/>
            <person name="Ay H."/>
            <person name="Saygin H."/>
        </authorList>
    </citation>
    <scope>NUCLEOTIDE SEQUENCE [LARGE SCALE GENOMIC DNA]</scope>
    <source>
        <strain evidence="3 4">H3C3</strain>
    </source>
</reference>
<evidence type="ECO:0000259" key="2">
    <source>
        <dbReference type="PROSITE" id="PS51898"/>
    </source>
</evidence>
<accession>A0A4R4ZKJ2</accession>
<dbReference type="Proteomes" id="UP000294513">
    <property type="component" value="Unassembled WGS sequence"/>
</dbReference>
<evidence type="ECO:0000256" key="1">
    <source>
        <dbReference type="ARBA" id="ARBA00023172"/>
    </source>
</evidence>